<proteinExistence type="predicted"/>
<dbReference type="EMBL" id="JBCGBO010000005">
    <property type="protein sequence ID" value="KAK9199278.1"/>
    <property type="molecule type" value="Genomic_DNA"/>
</dbReference>
<reference evidence="1 2" key="1">
    <citation type="submission" date="2024-05" db="EMBL/GenBank/DDBJ databases">
        <title>Haplotype-resolved chromosome-level genome assembly of Huyou (Citrus changshanensis).</title>
        <authorList>
            <person name="Miao C."/>
            <person name="Chen W."/>
            <person name="Wu Y."/>
            <person name="Wang L."/>
            <person name="Zhao S."/>
            <person name="Grierson D."/>
            <person name="Xu C."/>
            <person name="Chen K."/>
        </authorList>
    </citation>
    <scope>NUCLEOTIDE SEQUENCE [LARGE SCALE GENOMIC DNA]</scope>
    <source>
        <strain evidence="1">01-14</strain>
        <tissue evidence="1">Leaf</tissue>
    </source>
</reference>
<evidence type="ECO:0000313" key="2">
    <source>
        <dbReference type="Proteomes" id="UP001428341"/>
    </source>
</evidence>
<dbReference type="AlphaFoldDB" id="A0AAP0QIR4"/>
<name>A0AAP0QIR4_9ROSI</name>
<keyword evidence="2" id="KW-1185">Reference proteome</keyword>
<accession>A0AAP0QIR4</accession>
<comment type="caution">
    <text evidence="1">The sequence shown here is derived from an EMBL/GenBank/DDBJ whole genome shotgun (WGS) entry which is preliminary data.</text>
</comment>
<dbReference type="Proteomes" id="UP001428341">
    <property type="component" value="Unassembled WGS sequence"/>
</dbReference>
<organism evidence="1 2">
    <name type="scientific">Citrus x changshan-huyou</name>
    <dbReference type="NCBI Taxonomy" id="2935761"/>
    <lineage>
        <taxon>Eukaryota</taxon>
        <taxon>Viridiplantae</taxon>
        <taxon>Streptophyta</taxon>
        <taxon>Embryophyta</taxon>
        <taxon>Tracheophyta</taxon>
        <taxon>Spermatophyta</taxon>
        <taxon>Magnoliopsida</taxon>
        <taxon>eudicotyledons</taxon>
        <taxon>Gunneridae</taxon>
        <taxon>Pentapetalae</taxon>
        <taxon>rosids</taxon>
        <taxon>malvids</taxon>
        <taxon>Sapindales</taxon>
        <taxon>Rutaceae</taxon>
        <taxon>Aurantioideae</taxon>
        <taxon>Citrus</taxon>
    </lineage>
</organism>
<protein>
    <submittedName>
        <fullName evidence="1">Uncharacterized protein</fullName>
    </submittedName>
</protein>
<gene>
    <name evidence="1" type="ORF">WN944_014466</name>
</gene>
<sequence>MRKEDNKKPLKANMVEGEGDDIIAVVVVSECGKESKLFTLVIHDLLQS</sequence>
<evidence type="ECO:0000313" key="1">
    <source>
        <dbReference type="EMBL" id="KAK9199278.1"/>
    </source>
</evidence>